<evidence type="ECO:0000313" key="7">
    <source>
        <dbReference type="EMBL" id="GFT28575.1"/>
    </source>
</evidence>
<feature type="compositionally biased region" description="Basic and acidic residues" evidence="6">
    <location>
        <begin position="57"/>
        <end position="70"/>
    </location>
</feature>
<keyword evidence="4" id="KW-0539">Nucleus</keyword>
<dbReference type="GO" id="GO:0005730">
    <property type="term" value="C:nucleolus"/>
    <property type="evidence" value="ECO:0007669"/>
    <property type="project" value="UniProtKB-SubCell"/>
</dbReference>
<dbReference type="FunFam" id="1.25.40.480:FF:000001">
    <property type="entry name" value="Bystin (51.6 kD)-like"/>
    <property type="match status" value="1"/>
</dbReference>
<dbReference type="AlphaFoldDB" id="A0A8X6NQC0"/>
<dbReference type="GO" id="GO:0006364">
    <property type="term" value="P:rRNA processing"/>
    <property type="evidence" value="ECO:0007669"/>
    <property type="project" value="TreeGrafter"/>
</dbReference>
<name>A0A8X6NQC0_NEPPI</name>
<dbReference type="OrthoDB" id="2192561at2759"/>
<evidence type="ECO:0000256" key="5">
    <source>
        <dbReference type="ARBA" id="ARBA00074032"/>
    </source>
</evidence>
<keyword evidence="8" id="KW-1185">Reference proteome</keyword>
<evidence type="ECO:0000256" key="3">
    <source>
        <dbReference type="ARBA" id="ARBA00022517"/>
    </source>
</evidence>
<dbReference type="GO" id="GO:0005737">
    <property type="term" value="C:cytoplasm"/>
    <property type="evidence" value="ECO:0007669"/>
    <property type="project" value="TreeGrafter"/>
</dbReference>
<evidence type="ECO:0000256" key="4">
    <source>
        <dbReference type="ARBA" id="ARBA00023242"/>
    </source>
</evidence>
<dbReference type="Gene3D" id="1.25.40.480">
    <property type="match status" value="1"/>
</dbReference>
<feature type="region of interest" description="Disordered" evidence="6">
    <location>
        <begin position="52"/>
        <end position="75"/>
    </location>
</feature>
<comment type="caution">
    <text evidence="7">The sequence shown here is derived from an EMBL/GenBank/DDBJ whole genome shotgun (WGS) entry which is preliminary data.</text>
</comment>
<evidence type="ECO:0000313" key="8">
    <source>
        <dbReference type="Proteomes" id="UP000887013"/>
    </source>
</evidence>
<dbReference type="PANTHER" id="PTHR12821">
    <property type="entry name" value="BYSTIN"/>
    <property type="match status" value="1"/>
</dbReference>
<sequence length="395" mass="44930">MKKIFIDVFLKIVDDKLTRKILKEARKQLEDVEEEVGLGSICDTLRKSHLSTALLPPEKESTKSPDEDNASHSGEGFVQEIEISEEDQRAFEKFMPQDPSEKAALADIIKEKLTEKQTELHTIFSDGGSLRGEDLEKVSGLYKGVAQVLSRYRSGKIPKAFKAIPKLRNWEQILYLTQPDNWSAAAVYQATRVFSSNLKPEMAQRFYNLILLPRLRDDMAQCKKLNDHLYAALKKALYKPASFFKGIIIPLCESGNCTLREASIIGSILSKCSIPILHSSAALLMIAKLPYSGASSIIMRVLIEKKYALPYPVIDGVVEHFLQFVDHDKQLPVQWHQCLLTFVQIYKNDISEAQQQELRRLLTVQKHPQITRELWKELTNSNTRNTEKTVSIDVD</sequence>
<comment type="subcellular location">
    <subcellularLocation>
        <location evidence="1">Nucleus</location>
        <location evidence="1">Nucleolus</location>
    </subcellularLocation>
</comment>
<dbReference type="EMBL" id="BMAW01060889">
    <property type="protein sequence ID" value="GFT28575.1"/>
    <property type="molecule type" value="Genomic_DNA"/>
</dbReference>
<dbReference type="PANTHER" id="PTHR12821:SF0">
    <property type="entry name" value="BYSTIN"/>
    <property type="match status" value="1"/>
</dbReference>
<protein>
    <recommendedName>
        <fullName evidence="5">Bystin</fullName>
    </recommendedName>
</protein>
<evidence type="ECO:0000256" key="1">
    <source>
        <dbReference type="ARBA" id="ARBA00004604"/>
    </source>
</evidence>
<reference evidence="7" key="1">
    <citation type="submission" date="2020-08" db="EMBL/GenBank/DDBJ databases">
        <title>Multicomponent nature underlies the extraordinary mechanical properties of spider dragline silk.</title>
        <authorList>
            <person name="Kono N."/>
            <person name="Nakamura H."/>
            <person name="Mori M."/>
            <person name="Yoshida Y."/>
            <person name="Ohtoshi R."/>
            <person name="Malay A.D."/>
            <person name="Moran D.A.P."/>
            <person name="Tomita M."/>
            <person name="Numata K."/>
            <person name="Arakawa K."/>
        </authorList>
    </citation>
    <scope>NUCLEOTIDE SEQUENCE</scope>
</reference>
<evidence type="ECO:0000256" key="2">
    <source>
        <dbReference type="ARBA" id="ARBA00007114"/>
    </source>
</evidence>
<gene>
    <name evidence="7" type="primary">BYSL</name>
    <name evidence="7" type="ORF">NPIL_701541</name>
</gene>
<dbReference type="GO" id="GO:0030515">
    <property type="term" value="F:snoRNA binding"/>
    <property type="evidence" value="ECO:0007669"/>
    <property type="project" value="TreeGrafter"/>
</dbReference>
<evidence type="ECO:0000256" key="6">
    <source>
        <dbReference type="SAM" id="MobiDB-lite"/>
    </source>
</evidence>
<proteinExistence type="inferred from homology"/>
<dbReference type="Proteomes" id="UP000887013">
    <property type="component" value="Unassembled WGS sequence"/>
</dbReference>
<dbReference type="GO" id="GO:0030688">
    <property type="term" value="C:preribosome, small subunit precursor"/>
    <property type="evidence" value="ECO:0007669"/>
    <property type="project" value="TreeGrafter"/>
</dbReference>
<comment type="similarity">
    <text evidence="2">Belongs to the bystin family.</text>
</comment>
<keyword evidence="3" id="KW-0690">Ribosome biogenesis</keyword>
<organism evidence="7 8">
    <name type="scientific">Nephila pilipes</name>
    <name type="common">Giant wood spider</name>
    <name type="synonym">Nephila maculata</name>
    <dbReference type="NCBI Taxonomy" id="299642"/>
    <lineage>
        <taxon>Eukaryota</taxon>
        <taxon>Metazoa</taxon>
        <taxon>Ecdysozoa</taxon>
        <taxon>Arthropoda</taxon>
        <taxon>Chelicerata</taxon>
        <taxon>Arachnida</taxon>
        <taxon>Araneae</taxon>
        <taxon>Araneomorphae</taxon>
        <taxon>Entelegynae</taxon>
        <taxon>Araneoidea</taxon>
        <taxon>Nephilidae</taxon>
        <taxon>Nephila</taxon>
    </lineage>
</organism>
<dbReference type="Pfam" id="PF05291">
    <property type="entry name" value="Bystin"/>
    <property type="match status" value="1"/>
</dbReference>
<accession>A0A8X6NQC0</accession>
<dbReference type="InterPro" id="IPR007955">
    <property type="entry name" value="Bystin"/>
</dbReference>